<dbReference type="EMBL" id="JBEZNA010000004">
    <property type="protein sequence ID" value="MEU9576252.1"/>
    <property type="molecule type" value="Genomic_DNA"/>
</dbReference>
<evidence type="ECO:0000313" key="2">
    <source>
        <dbReference type="Proteomes" id="UP001551584"/>
    </source>
</evidence>
<sequence length="250" mass="27997">MPKVPATLTGLPTYAVSLEHRTDRWELLASHMADLELPAPVRWLGVNGPAVATDQDLASYRRNAPCGRATLAGCWGSNVSFTRLMEYVQEQGHEWALLLEDDAFFHPHVHARYAAFAERVPEDAEIVMLGGCHQLPPMPVDPDSLVLRGMRMTCCTGYLVSRQVVPKLLAANTPRRKPFDVMWWPVHLEGHTYAPNPQLIVQRTSHSDIGGRVVTRTFRQYGRYVERPDEQGLIDWGGVRVHVPSTTVVG</sequence>
<name>A0ABV3EJ67_9ACTN</name>
<evidence type="ECO:0000313" key="1">
    <source>
        <dbReference type="EMBL" id="MEU9576252.1"/>
    </source>
</evidence>
<accession>A0ABV3EJ67</accession>
<reference evidence="1 2" key="1">
    <citation type="submission" date="2024-06" db="EMBL/GenBank/DDBJ databases">
        <title>The Natural Products Discovery Center: Release of the First 8490 Sequenced Strains for Exploring Actinobacteria Biosynthetic Diversity.</title>
        <authorList>
            <person name="Kalkreuter E."/>
            <person name="Kautsar S.A."/>
            <person name="Yang D."/>
            <person name="Bader C.D."/>
            <person name="Teijaro C.N."/>
            <person name="Fluegel L."/>
            <person name="Davis C.M."/>
            <person name="Simpson J.R."/>
            <person name="Lauterbach L."/>
            <person name="Steele A.D."/>
            <person name="Gui C."/>
            <person name="Meng S."/>
            <person name="Li G."/>
            <person name="Viehrig K."/>
            <person name="Ye F."/>
            <person name="Su P."/>
            <person name="Kiefer A.F."/>
            <person name="Nichols A."/>
            <person name="Cepeda A.J."/>
            <person name="Yan W."/>
            <person name="Fan B."/>
            <person name="Jiang Y."/>
            <person name="Adhikari A."/>
            <person name="Zheng C.-J."/>
            <person name="Schuster L."/>
            <person name="Cowan T.M."/>
            <person name="Smanski M.J."/>
            <person name="Chevrette M.G."/>
            <person name="De Carvalho L.P.S."/>
            <person name="Shen B."/>
        </authorList>
    </citation>
    <scope>NUCLEOTIDE SEQUENCE [LARGE SCALE GENOMIC DNA]</scope>
    <source>
        <strain evidence="1 2">NPDC048117</strain>
    </source>
</reference>
<proteinExistence type="predicted"/>
<dbReference type="RefSeq" id="WP_359268343.1">
    <property type="nucleotide sequence ID" value="NZ_JBEZNA010000004.1"/>
</dbReference>
<keyword evidence="2" id="KW-1185">Reference proteome</keyword>
<evidence type="ECO:0008006" key="3">
    <source>
        <dbReference type="Google" id="ProtNLM"/>
    </source>
</evidence>
<organism evidence="1 2">
    <name type="scientific">Streptomyces chilikensis</name>
    <dbReference type="NCBI Taxonomy" id="1194079"/>
    <lineage>
        <taxon>Bacteria</taxon>
        <taxon>Bacillati</taxon>
        <taxon>Actinomycetota</taxon>
        <taxon>Actinomycetes</taxon>
        <taxon>Kitasatosporales</taxon>
        <taxon>Streptomycetaceae</taxon>
        <taxon>Streptomyces</taxon>
    </lineage>
</organism>
<dbReference type="Proteomes" id="UP001551584">
    <property type="component" value="Unassembled WGS sequence"/>
</dbReference>
<gene>
    <name evidence="1" type="ORF">AB0D95_03010</name>
</gene>
<comment type="caution">
    <text evidence="1">The sequence shown here is derived from an EMBL/GenBank/DDBJ whole genome shotgun (WGS) entry which is preliminary data.</text>
</comment>
<protein>
    <recommendedName>
        <fullName evidence="3">Glycosyltransferase</fullName>
    </recommendedName>
</protein>